<dbReference type="Proteomes" id="UP000091967">
    <property type="component" value="Unassembled WGS sequence"/>
</dbReference>
<accession>A0A1B8AVB6</accession>
<gene>
    <name evidence="2" type="ORF">FPOA_04866</name>
</gene>
<evidence type="ECO:0000313" key="2">
    <source>
        <dbReference type="EMBL" id="OBS24321.1"/>
    </source>
</evidence>
<evidence type="ECO:0000256" key="1">
    <source>
        <dbReference type="SAM" id="MobiDB-lite"/>
    </source>
</evidence>
<dbReference type="AlphaFoldDB" id="A0A1B8AVB6"/>
<sequence length="98" mass="10405">MTQELSRTGIPASTYRSSLVKFSVNSLLKPDNTSAPSNSSTQSYETPSMDDSDSPSTAAKGPVKRKATRALLSVKADDGYNNGHDAQGARSLQNKELA</sequence>
<feature type="compositionally biased region" description="Polar residues" evidence="1">
    <location>
        <begin position="27"/>
        <end position="46"/>
    </location>
</feature>
<protein>
    <submittedName>
        <fullName evidence="2">Uncharacterized protein</fullName>
    </submittedName>
</protein>
<feature type="region of interest" description="Disordered" evidence="1">
    <location>
        <begin position="27"/>
        <end position="98"/>
    </location>
</feature>
<comment type="caution">
    <text evidence="2">The sequence shown here is derived from an EMBL/GenBank/DDBJ whole genome shotgun (WGS) entry which is preliminary data.</text>
</comment>
<keyword evidence="3" id="KW-1185">Reference proteome</keyword>
<evidence type="ECO:0000313" key="3">
    <source>
        <dbReference type="Proteomes" id="UP000091967"/>
    </source>
</evidence>
<dbReference type="EMBL" id="LYXU01000002">
    <property type="protein sequence ID" value="OBS24321.1"/>
    <property type="molecule type" value="Genomic_DNA"/>
</dbReference>
<organism evidence="2 3">
    <name type="scientific">Fusarium poae</name>
    <dbReference type="NCBI Taxonomy" id="36050"/>
    <lineage>
        <taxon>Eukaryota</taxon>
        <taxon>Fungi</taxon>
        <taxon>Dikarya</taxon>
        <taxon>Ascomycota</taxon>
        <taxon>Pezizomycotina</taxon>
        <taxon>Sordariomycetes</taxon>
        <taxon>Hypocreomycetidae</taxon>
        <taxon>Hypocreales</taxon>
        <taxon>Nectriaceae</taxon>
        <taxon>Fusarium</taxon>
    </lineage>
</organism>
<name>A0A1B8AVB6_FUSPO</name>
<reference evidence="2 3" key="1">
    <citation type="submission" date="2016-06" db="EMBL/GenBank/DDBJ databases">
        <title>Living apart together: crosstalk between the core and supernumerary genomes in a fungal plant pathogen.</title>
        <authorList>
            <person name="Vanheule A."/>
            <person name="Audenaert K."/>
            <person name="Warris S."/>
            <person name="Van De Geest H."/>
            <person name="Schijlen E."/>
            <person name="Hofte M."/>
            <person name="De Saeger S."/>
            <person name="Haesaert G."/>
            <person name="Waalwijk C."/>
            <person name="Van Der Lee T."/>
        </authorList>
    </citation>
    <scope>NUCLEOTIDE SEQUENCE [LARGE SCALE GENOMIC DNA]</scope>
    <source>
        <strain evidence="2 3">2516</strain>
    </source>
</reference>
<proteinExistence type="predicted"/>